<evidence type="ECO:0000313" key="2">
    <source>
        <dbReference type="EMBL" id="OGC81617.1"/>
    </source>
</evidence>
<feature type="transmembrane region" description="Helical" evidence="1">
    <location>
        <begin position="12"/>
        <end position="36"/>
    </location>
</feature>
<evidence type="ECO:0000256" key="1">
    <source>
        <dbReference type="SAM" id="Phobius"/>
    </source>
</evidence>
<comment type="caution">
    <text evidence="2">The sequence shown here is derived from an EMBL/GenBank/DDBJ whole genome shotgun (WGS) entry which is preliminary data.</text>
</comment>
<reference evidence="2 3" key="1">
    <citation type="journal article" date="2016" name="Nat. Commun.">
        <title>Thousands of microbial genomes shed light on interconnected biogeochemical processes in an aquifer system.</title>
        <authorList>
            <person name="Anantharaman K."/>
            <person name="Brown C.T."/>
            <person name="Hug L.A."/>
            <person name="Sharon I."/>
            <person name="Castelle C.J."/>
            <person name="Probst A.J."/>
            <person name="Thomas B.C."/>
            <person name="Singh A."/>
            <person name="Wilkins M.J."/>
            <person name="Karaoz U."/>
            <person name="Brodie E.L."/>
            <person name="Williams K.H."/>
            <person name="Hubbard S.S."/>
            <person name="Banfield J.F."/>
        </authorList>
    </citation>
    <scope>NUCLEOTIDE SEQUENCE [LARGE SCALE GENOMIC DNA]</scope>
</reference>
<name>A0A1F4XIV1_9BACT</name>
<proteinExistence type="predicted"/>
<evidence type="ECO:0000313" key="3">
    <source>
        <dbReference type="Proteomes" id="UP000177614"/>
    </source>
</evidence>
<dbReference type="AlphaFoldDB" id="A0A1F4XIV1"/>
<accession>A0A1F4XIV1</accession>
<sequence length="86" mass="9118">MFGNDSYHPLSANGLAMTGAVLGFLGWLVHLIWHGLMAQPSVVGLLYNISPLDPKAVVGVLLCAVIGGAIAGWLLATVYNWSIKKK</sequence>
<keyword evidence="1" id="KW-0812">Transmembrane</keyword>
<feature type="transmembrane region" description="Helical" evidence="1">
    <location>
        <begin position="56"/>
        <end position="81"/>
    </location>
</feature>
<dbReference type="Proteomes" id="UP000177614">
    <property type="component" value="Unassembled WGS sequence"/>
</dbReference>
<protein>
    <submittedName>
        <fullName evidence="2">Uncharacterized protein</fullName>
    </submittedName>
</protein>
<dbReference type="EMBL" id="MEWR01000023">
    <property type="protein sequence ID" value="OGC81617.1"/>
    <property type="molecule type" value="Genomic_DNA"/>
</dbReference>
<gene>
    <name evidence="2" type="ORF">A2V81_05090</name>
</gene>
<keyword evidence="1" id="KW-1133">Transmembrane helix</keyword>
<organism evidence="2 3">
    <name type="scientific">Candidatus Abawacabacteria bacterium RBG_16_42_10</name>
    <dbReference type="NCBI Taxonomy" id="1817814"/>
    <lineage>
        <taxon>Bacteria</taxon>
        <taxon>Candidatus Abawacaibacteriota</taxon>
    </lineage>
</organism>
<keyword evidence="1" id="KW-0472">Membrane</keyword>